<keyword evidence="2" id="KW-1185">Reference proteome</keyword>
<dbReference type="RefSeq" id="WP_009838240.1">
    <property type="nucleotide sequence ID" value="NZ_AAOH01000003.1"/>
</dbReference>
<protein>
    <submittedName>
        <fullName evidence="1">Uncharacterized protein</fullName>
    </submittedName>
</protein>
<sequence>MDNLDRASIEEQRALDRALAVRKTTGPQACGHCLNCFEPLPSDKRWCDADCREDWSKRNER</sequence>
<evidence type="ECO:0000313" key="2">
    <source>
        <dbReference type="Proteomes" id="UP000006201"/>
    </source>
</evidence>
<dbReference type="OrthoDB" id="6271876at2"/>
<dbReference type="AlphaFoldDB" id="A4C8R4"/>
<dbReference type="eggNOG" id="ENOG5033N32">
    <property type="taxonomic scope" value="Bacteria"/>
</dbReference>
<gene>
    <name evidence="1" type="ORF">PTD2_08044</name>
</gene>
<evidence type="ECO:0000313" key="1">
    <source>
        <dbReference type="EMBL" id="EAR28979.1"/>
    </source>
</evidence>
<dbReference type="STRING" id="87626.PTD2_08044"/>
<accession>A4C8R4</accession>
<reference evidence="1 2" key="1">
    <citation type="submission" date="2006-02" db="EMBL/GenBank/DDBJ databases">
        <authorList>
            <person name="Moran M.A."/>
            <person name="Kjelleberg S."/>
            <person name="Egan S."/>
            <person name="Saunders N."/>
            <person name="Thomas T."/>
            <person name="Ferriera S."/>
            <person name="Johnson J."/>
            <person name="Kravitz S."/>
            <person name="Halpern A."/>
            <person name="Remington K."/>
            <person name="Beeson K."/>
            <person name="Tran B."/>
            <person name="Rogers Y.-H."/>
            <person name="Friedman R."/>
            <person name="Venter J.C."/>
        </authorList>
    </citation>
    <scope>NUCLEOTIDE SEQUENCE [LARGE SCALE GENOMIC DNA]</scope>
    <source>
        <strain evidence="1 2">D2</strain>
    </source>
</reference>
<dbReference type="HOGENOM" id="CLU_186082_2_0_6"/>
<dbReference type="EMBL" id="AAOH01000003">
    <property type="protein sequence ID" value="EAR28979.1"/>
    <property type="molecule type" value="Genomic_DNA"/>
</dbReference>
<name>A4C8R4_9GAMM</name>
<comment type="caution">
    <text evidence="1">The sequence shown here is derived from an EMBL/GenBank/DDBJ whole genome shotgun (WGS) entry which is preliminary data.</text>
</comment>
<organism evidence="1 2">
    <name type="scientific">Pseudoalteromonas tunicata D2</name>
    <dbReference type="NCBI Taxonomy" id="87626"/>
    <lineage>
        <taxon>Bacteria</taxon>
        <taxon>Pseudomonadati</taxon>
        <taxon>Pseudomonadota</taxon>
        <taxon>Gammaproteobacteria</taxon>
        <taxon>Alteromonadales</taxon>
        <taxon>Pseudoalteromonadaceae</taxon>
        <taxon>Pseudoalteromonas</taxon>
    </lineage>
</organism>
<dbReference type="Proteomes" id="UP000006201">
    <property type="component" value="Unassembled WGS sequence"/>
</dbReference>
<proteinExistence type="predicted"/>